<evidence type="ECO:0000313" key="10">
    <source>
        <dbReference type="EMBL" id="PIK46043.1"/>
    </source>
</evidence>
<name>A0A2G8KDI5_STIJA</name>
<dbReference type="InterPro" id="IPR009075">
    <property type="entry name" value="AcylCo_DH/oxidase_C"/>
</dbReference>
<dbReference type="InterPro" id="IPR036250">
    <property type="entry name" value="AcylCo_DH-like_C"/>
</dbReference>
<evidence type="ECO:0000259" key="8">
    <source>
        <dbReference type="Pfam" id="PF02770"/>
    </source>
</evidence>
<dbReference type="EMBL" id="MRZV01000669">
    <property type="protein sequence ID" value="PIK46043.1"/>
    <property type="molecule type" value="Genomic_DNA"/>
</dbReference>
<organism evidence="10 11">
    <name type="scientific">Stichopus japonicus</name>
    <name type="common">Sea cucumber</name>
    <dbReference type="NCBI Taxonomy" id="307972"/>
    <lineage>
        <taxon>Eukaryota</taxon>
        <taxon>Metazoa</taxon>
        <taxon>Echinodermata</taxon>
        <taxon>Eleutherozoa</taxon>
        <taxon>Echinozoa</taxon>
        <taxon>Holothuroidea</taxon>
        <taxon>Aspidochirotacea</taxon>
        <taxon>Aspidochirotida</taxon>
        <taxon>Stichopodidae</taxon>
        <taxon>Apostichopus</taxon>
    </lineage>
</organism>
<dbReference type="InterPro" id="IPR009100">
    <property type="entry name" value="AcylCoA_DH/oxidase_NM_dom_sf"/>
</dbReference>
<dbReference type="SUPFAM" id="SSF56645">
    <property type="entry name" value="Acyl-CoA dehydrogenase NM domain-like"/>
    <property type="match status" value="1"/>
</dbReference>
<dbReference type="PROSITE" id="PS00072">
    <property type="entry name" value="ACYL_COA_DH_1"/>
    <property type="match status" value="1"/>
</dbReference>
<keyword evidence="5 6" id="KW-0560">Oxidoreductase</keyword>
<dbReference type="PANTHER" id="PTHR48083:SF20">
    <property type="entry name" value="LONG-CHAIN SPECIFIC ACYL-COA DEHYDROGENASE, MITOCHONDRIAL"/>
    <property type="match status" value="1"/>
</dbReference>
<dbReference type="GO" id="GO:0033539">
    <property type="term" value="P:fatty acid beta-oxidation using acyl-CoA dehydrogenase"/>
    <property type="evidence" value="ECO:0007669"/>
    <property type="project" value="TreeGrafter"/>
</dbReference>
<dbReference type="InterPro" id="IPR013786">
    <property type="entry name" value="AcylCoA_DH/ox_N"/>
</dbReference>
<evidence type="ECO:0000256" key="5">
    <source>
        <dbReference type="ARBA" id="ARBA00023002"/>
    </source>
</evidence>
<dbReference type="GO" id="GO:0050660">
    <property type="term" value="F:flavin adenine dinucleotide binding"/>
    <property type="evidence" value="ECO:0007669"/>
    <property type="project" value="InterPro"/>
</dbReference>
<dbReference type="GO" id="GO:0004466">
    <property type="term" value="F:long-chain fatty acyl-CoA dehydrogenase activity"/>
    <property type="evidence" value="ECO:0007669"/>
    <property type="project" value="TreeGrafter"/>
</dbReference>
<feature type="domain" description="Acyl-CoA oxidase/dehydrogenase middle" evidence="8">
    <location>
        <begin position="163"/>
        <end position="260"/>
    </location>
</feature>
<dbReference type="STRING" id="307972.A0A2G8KDI5"/>
<evidence type="ECO:0000256" key="2">
    <source>
        <dbReference type="ARBA" id="ARBA00009347"/>
    </source>
</evidence>
<dbReference type="Pfam" id="PF02770">
    <property type="entry name" value="Acyl-CoA_dh_M"/>
    <property type="match status" value="1"/>
</dbReference>
<comment type="similarity">
    <text evidence="2 6">Belongs to the acyl-CoA dehydrogenase family.</text>
</comment>
<dbReference type="InterPro" id="IPR006089">
    <property type="entry name" value="Acyl-CoA_DH_CS"/>
</dbReference>
<dbReference type="InterPro" id="IPR050741">
    <property type="entry name" value="Acyl-CoA_dehydrogenase"/>
</dbReference>
<sequence length="426" mass="47492">MTIVRPTSYSSLSTVGTSRIPLGVSTRTTPEVGQTESLMDIGTRSVFSEEHDIFRESFRRFVKEEITPNQDIWEKQRHVGREIWAKLGAAGFLGVTTPLEFGGSGGDFKTSMILTEEQAYANCAGTAWPLHSDIVMPYINDYGTQEQKEKFLPGMAAGTNIGAIAMTEPSAGSDLQGIKTHAKRDGDDWILNGSKVFISNGYLANTVIVVAITQLSQDRKAHGISLFLVEDDMPGFQKGRILEKIGQKASDAAELFFEDVRLPSSALLGGEAMMDKGFYLLMNQLPRERLLLAIACQAHAEYMFEITRDYVRKRKAFGKTLSKLQTIQHKLAEMKTEICVGRSFTDMCLQLYGEGKLDNSSASMCKYWTSDMNNKVANECVQLHGGWGYMWEYPIARAFTDSRVFPIYAGSNEIMKELIARDIIKD</sequence>
<dbReference type="OrthoDB" id="9988775at2759"/>
<keyword evidence="4 6" id="KW-0274">FAD</keyword>
<proteinExistence type="inferred from homology"/>
<dbReference type="Proteomes" id="UP000230750">
    <property type="component" value="Unassembled WGS sequence"/>
</dbReference>
<evidence type="ECO:0000313" key="11">
    <source>
        <dbReference type="Proteomes" id="UP000230750"/>
    </source>
</evidence>
<dbReference type="Gene3D" id="2.40.110.10">
    <property type="entry name" value="Butyryl-CoA Dehydrogenase, subunit A, domain 2"/>
    <property type="match status" value="1"/>
</dbReference>
<keyword evidence="11" id="KW-1185">Reference proteome</keyword>
<dbReference type="InterPro" id="IPR006091">
    <property type="entry name" value="Acyl-CoA_Oxase/DH_mid-dom"/>
</dbReference>
<dbReference type="FunFam" id="1.20.140.10:FF:000020">
    <property type="entry name" value="Long-chain specific acyl-CoA dehydrogenase, mitochondrial"/>
    <property type="match status" value="1"/>
</dbReference>
<comment type="caution">
    <text evidence="10">The sequence shown here is derived from an EMBL/GenBank/DDBJ whole genome shotgun (WGS) entry which is preliminary data.</text>
</comment>
<evidence type="ECO:0000256" key="6">
    <source>
        <dbReference type="RuleBase" id="RU362125"/>
    </source>
</evidence>
<evidence type="ECO:0000259" key="7">
    <source>
        <dbReference type="Pfam" id="PF00441"/>
    </source>
</evidence>
<dbReference type="FunFam" id="2.40.110.10:FF:000002">
    <property type="entry name" value="Acyl-CoA dehydrogenase fadE12"/>
    <property type="match status" value="1"/>
</dbReference>
<keyword evidence="3 6" id="KW-0285">Flavoprotein</keyword>
<evidence type="ECO:0000259" key="9">
    <source>
        <dbReference type="Pfam" id="PF02771"/>
    </source>
</evidence>
<dbReference type="GO" id="GO:0042758">
    <property type="term" value="P:long-chain fatty acid catabolic process"/>
    <property type="evidence" value="ECO:0007669"/>
    <property type="project" value="TreeGrafter"/>
</dbReference>
<dbReference type="GO" id="GO:0019254">
    <property type="term" value="P:carnitine metabolic process, CoA-linked"/>
    <property type="evidence" value="ECO:0007669"/>
    <property type="project" value="TreeGrafter"/>
</dbReference>
<dbReference type="FunFam" id="1.10.540.10:FF:000026">
    <property type="entry name" value="Acyl-CoA dehydrogenase medium chain"/>
    <property type="match status" value="1"/>
</dbReference>
<dbReference type="GO" id="GO:0005739">
    <property type="term" value="C:mitochondrion"/>
    <property type="evidence" value="ECO:0007669"/>
    <property type="project" value="TreeGrafter"/>
</dbReference>
<dbReference type="Gene3D" id="1.20.140.10">
    <property type="entry name" value="Butyryl-CoA Dehydrogenase, subunit A, domain 3"/>
    <property type="match status" value="1"/>
</dbReference>
<feature type="domain" description="Acyl-CoA dehydrogenase/oxidase N-terminal" evidence="9">
    <location>
        <begin position="48"/>
        <end position="158"/>
    </location>
</feature>
<dbReference type="Pfam" id="PF00441">
    <property type="entry name" value="Acyl-CoA_dh_1"/>
    <property type="match status" value="1"/>
</dbReference>
<dbReference type="InterPro" id="IPR046373">
    <property type="entry name" value="Acyl-CoA_Oxase/DH_mid-dom_sf"/>
</dbReference>
<evidence type="ECO:0000256" key="3">
    <source>
        <dbReference type="ARBA" id="ARBA00022630"/>
    </source>
</evidence>
<feature type="domain" description="Acyl-CoA dehydrogenase/oxidase C-terminal" evidence="7">
    <location>
        <begin position="275"/>
        <end position="423"/>
    </location>
</feature>
<dbReference type="Gene3D" id="1.10.540.10">
    <property type="entry name" value="Acyl-CoA dehydrogenase/oxidase, N-terminal domain"/>
    <property type="match status" value="1"/>
</dbReference>
<accession>A0A2G8KDI5</accession>
<dbReference type="Pfam" id="PF02771">
    <property type="entry name" value="Acyl-CoA_dh_N"/>
    <property type="match status" value="1"/>
</dbReference>
<comment type="cofactor">
    <cofactor evidence="1 6">
        <name>FAD</name>
        <dbReference type="ChEBI" id="CHEBI:57692"/>
    </cofactor>
</comment>
<protein>
    <submittedName>
        <fullName evidence="10">Putative long-chain specific acyl-CoA dehydrogenase, mitochondrial isoform X1</fullName>
    </submittedName>
</protein>
<dbReference type="InterPro" id="IPR037069">
    <property type="entry name" value="AcylCoA_DH/ox_N_sf"/>
</dbReference>
<dbReference type="AlphaFoldDB" id="A0A2G8KDI5"/>
<dbReference type="PANTHER" id="PTHR48083">
    <property type="entry name" value="MEDIUM-CHAIN SPECIFIC ACYL-COA DEHYDROGENASE, MITOCHONDRIAL-RELATED"/>
    <property type="match status" value="1"/>
</dbReference>
<gene>
    <name evidence="10" type="ORF">BSL78_17084</name>
</gene>
<reference evidence="10 11" key="1">
    <citation type="journal article" date="2017" name="PLoS Biol.">
        <title>The sea cucumber genome provides insights into morphological evolution and visceral regeneration.</title>
        <authorList>
            <person name="Zhang X."/>
            <person name="Sun L."/>
            <person name="Yuan J."/>
            <person name="Sun Y."/>
            <person name="Gao Y."/>
            <person name="Zhang L."/>
            <person name="Li S."/>
            <person name="Dai H."/>
            <person name="Hamel J.F."/>
            <person name="Liu C."/>
            <person name="Yu Y."/>
            <person name="Liu S."/>
            <person name="Lin W."/>
            <person name="Guo K."/>
            <person name="Jin S."/>
            <person name="Xu P."/>
            <person name="Storey K.B."/>
            <person name="Huan P."/>
            <person name="Zhang T."/>
            <person name="Zhou Y."/>
            <person name="Zhang J."/>
            <person name="Lin C."/>
            <person name="Li X."/>
            <person name="Xing L."/>
            <person name="Huo D."/>
            <person name="Sun M."/>
            <person name="Wang L."/>
            <person name="Mercier A."/>
            <person name="Li F."/>
            <person name="Yang H."/>
            <person name="Xiang J."/>
        </authorList>
    </citation>
    <scope>NUCLEOTIDE SEQUENCE [LARGE SCALE GENOMIC DNA]</scope>
    <source>
        <strain evidence="10">Shaxun</strain>
        <tissue evidence="10">Muscle</tissue>
    </source>
</reference>
<evidence type="ECO:0000256" key="1">
    <source>
        <dbReference type="ARBA" id="ARBA00001974"/>
    </source>
</evidence>
<dbReference type="PROSITE" id="PS00073">
    <property type="entry name" value="ACYL_COA_DH_2"/>
    <property type="match status" value="1"/>
</dbReference>
<evidence type="ECO:0000256" key="4">
    <source>
        <dbReference type="ARBA" id="ARBA00022827"/>
    </source>
</evidence>
<dbReference type="SUPFAM" id="SSF47203">
    <property type="entry name" value="Acyl-CoA dehydrogenase C-terminal domain-like"/>
    <property type="match status" value="1"/>
</dbReference>